<reference evidence="2 3" key="1">
    <citation type="journal article" date="1999" name="Science">
        <title>Genome sequence of the radioresistant bacterium Deinococcus radiodurans R1.</title>
        <authorList>
            <person name="White O."/>
            <person name="Eisen J.A."/>
            <person name="Heidelberg J.F."/>
            <person name="Hickey E.K."/>
            <person name="Peterson J.D."/>
            <person name="Dodson R.J."/>
            <person name="Haft D.H."/>
            <person name="Gwinn M.L."/>
            <person name="Nelson W.C."/>
            <person name="Richardson D.L."/>
            <person name="Moffat K.S."/>
            <person name="Qin H."/>
            <person name="Jiang L."/>
            <person name="Pamphile W."/>
            <person name="Crosby M."/>
            <person name="Shen M."/>
            <person name="Vamathevan J.J."/>
            <person name="Lam P."/>
            <person name="McDonald L."/>
            <person name="Utterback T."/>
            <person name="Zalewski C."/>
            <person name="Makarova K.S."/>
            <person name="Aravind L."/>
            <person name="Daly M.J."/>
            <person name="Minton K.W."/>
            <person name="Fleischmann R.D."/>
            <person name="Ketchum K.A."/>
            <person name="Nelson K.E."/>
            <person name="Salzberg S."/>
            <person name="Smith H.O."/>
            <person name="Venter J.C."/>
            <person name="Fraser C.M."/>
        </authorList>
    </citation>
    <scope>NUCLEOTIDE SEQUENCE [LARGE SCALE GENOMIC DNA]</scope>
    <source>
        <strain evidence="3">ATCC 13939 / DSM 20539 / JCM 16871 / LMG 4051 / NBRC 15346 / NCIMB 9279 / R1 / VKM B-1422</strain>
    </source>
</reference>
<dbReference type="HOGENOM" id="CLU_154426_0_0_0"/>
<dbReference type="STRING" id="243230.DR_0947"/>
<feature type="domain" description="Isochorismatase-like" evidence="1">
    <location>
        <begin position="9"/>
        <end position="103"/>
    </location>
</feature>
<dbReference type="Proteomes" id="UP000002524">
    <property type="component" value="Chromosome 1"/>
</dbReference>
<proteinExistence type="predicted"/>
<organism evidence="2 3">
    <name type="scientific">Deinococcus radiodurans (strain ATCC 13939 / DSM 20539 / JCM 16871 / CCUG 27074 / LMG 4051 / NBRC 15346 / NCIMB 9279 / VKM B-1422 / R1)</name>
    <dbReference type="NCBI Taxonomy" id="243230"/>
    <lineage>
        <taxon>Bacteria</taxon>
        <taxon>Thermotogati</taxon>
        <taxon>Deinococcota</taxon>
        <taxon>Deinococci</taxon>
        <taxon>Deinococcales</taxon>
        <taxon>Deinococcaceae</taxon>
        <taxon>Deinococcus</taxon>
    </lineage>
</organism>
<dbReference type="PaxDb" id="243230-DR_0947"/>
<dbReference type="AlphaFoldDB" id="Q9RVS5"/>
<dbReference type="SUPFAM" id="SSF52499">
    <property type="entry name" value="Isochorismatase-like hydrolases"/>
    <property type="match status" value="1"/>
</dbReference>
<protein>
    <recommendedName>
        <fullName evidence="1">Isochorismatase-like domain-containing protein</fullName>
    </recommendedName>
</protein>
<dbReference type="InterPro" id="IPR036380">
    <property type="entry name" value="Isochorismatase-like_sf"/>
</dbReference>
<evidence type="ECO:0000313" key="2">
    <source>
        <dbReference type="EMBL" id="AAF10529.1"/>
    </source>
</evidence>
<dbReference type="InterPro" id="IPR000868">
    <property type="entry name" value="Isochorismatase-like_dom"/>
</dbReference>
<dbReference type="InParanoid" id="Q9RVS5"/>
<dbReference type="EnsemblBacteria" id="AAF10529">
    <property type="protein sequence ID" value="AAF10529"/>
    <property type="gene ID" value="DR_0947"/>
</dbReference>
<dbReference type="PIR" id="B75456">
    <property type="entry name" value="B75456"/>
</dbReference>
<dbReference type="EMBL" id="AE000513">
    <property type="protein sequence ID" value="AAF10529.1"/>
    <property type="molecule type" value="Genomic_DNA"/>
</dbReference>
<dbReference type="OrthoDB" id="9794942at2"/>
<evidence type="ECO:0000259" key="1">
    <source>
        <dbReference type="Pfam" id="PF00857"/>
    </source>
</evidence>
<keyword evidence="3" id="KW-1185">Reference proteome</keyword>
<dbReference type="Gene3D" id="3.40.50.850">
    <property type="entry name" value="Isochorismatase-like"/>
    <property type="match status" value="1"/>
</dbReference>
<accession>Q9RVS5</accession>
<name>Q9RVS5_DEIRA</name>
<dbReference type="Pfam" id="PF00857">
    <property type="entry name" value="Isochorismatase"/>
    <property type="match status" value="1"/>
</dbReference>
<sequence length="116" mass="12298">MARDWQRHVEQARADGDLIALVQWDGEEGSAGETFSKGWILYPDFRAEAGDVLVRAQAPDAFSGSDLDAALRGRAVRELTLLGLPGEELEATAQAARDLGYQVSAAQGGQAQGGQA</sequence>
<evidence type="ECO:0000313" key="3">
    <source>
        <dbReference type="Proteomes" id="UP000002524"/>
    </source>
</evidence>
<gene>
    <name evidence="2" type="ordered locus">DR_0947</name>
</gene>
<dbReference type="eggNOG" id="COG1335">
    <property type="taxonomic scope" value="Bacteria"/>
</dbReference>
<dbReference type="PATRIC" id="fig|243230.17.peg.1134"/>
<dbReference type="KEGG" id="dra:DR_0947"/>